<evidence type="ECO:0000256" key="1">
    <source>
        <dbReference type="ARBA" id="ARBA00022559"/>
    </source>
</evidence>
<feature type="disulfide bond" description="Redox-active" evidence="6">
    <location>
        <begin position="60"/>
        <end position="94"/>
    </location>
</feature>
<dbReference type="InterPro" id="IPR013740">
    <property type="entry name" value="Redoxin"/>
</dbReference>
<evidence type="ECO:0000256" key="3">
    <source>
        <dbReference type="ARBA" id="ARBA00023002"/>
    </source>
</evidence>
<evidence type="ECO:0000256" key="4">
    <source>
        <dbReference type="ARBA" id="ARBA00023157"/>
    </source>
</evidence>
<accession>A0A7J5AQ11</accession>
<dbReference type="Gene3D" id="3.40.30.10">
    <property type="entry name" value="Glutaredoxin"/>
    <property type="match status" value="1"/>
</dbReference>
<name>A0A7J5AQ11_9FLAO</name>
<dbReference type="InterPro" id="IPR036249">
    <property type="entry name" value="Thioredoxin-like_sf"/>
</dbReference>
<dbReference type="GO" id="GO:0008379">
    <property type="term" value="F:thioredoxin peroxidase activity"/>
    <property type="evidence" value="ECO:0007669"/>
    <property type="project" value="UniProtKB-UniRule"/>
</dbReference>
<dbReference type="PROSITE" id="PS51352">
    <property type="entry name" value="THIOREDOXIN_2"/>
    <property type="match status" value="1"/>
</dbReference>
<comment type="similarity">
    <text evidence="6">Belongs to the peroxiredoxin family. Tpx subfamily.</text>
</comment>
<dbReference type="HAMAP" id="MF_00269">
    <property type="entry name" value="Tpx"/>
    <property type="match status" value="1"/>
</dbReference>
<organism evidence="8 9">
    <name type="scientific">Tenacibaculum aiptasiae</name>
    <dbReference type="NCBI Taxonomy" id="426481"/>
    <lineage>
        <taxon>Bacteria</taxon>
        <taxon>Pseudomonadati</taxon>
        <taxon>Bacteroidota</taxon>
        <taxon>Flavobacteriia</taxon>
        <taxon>Flavobacteriales</taxon>
        <taxon>Flavobacteriaceae</taxon>
        <taxon>Tenacibaculum</taxon>
    </lineage>
</organism>
<dbReference type="Proteomes" id="UP000467305">
    <property type="component" value="Unassembled WGS sequence"/>
</dbReference>
<dbReference type="EMBL" id="WAAU01000008">
    <property type="protein sequence ID" value="KAB1159696.1"/>
    <property type="molecule type" value="Genomic_DNA"/>
</dbReference>
<proteinExistence type="inferred from homology"/>
<comment type="function">
    <text evidence="6">Thiol-specific peroxidase that catalyzes the reduction of hydrogen peroxide and organic hydroperoxides to water and alcohols, respectively. Plays a role in cell protection against oxidative stress by detoxifying peroxides.</text>
</comment>
<gene>
    <name evidence="6" type="primary">tpx</name>
    <name evidence="8" type="ORF">F7018_05145</name>
</gene>
<reference evidence="8 9" key="1">
    <citation type="submission" date="2019-09" db="EMBL/GenBank/DDBJ databases">
        <authorList>
            <person name="Cao W.R."/>
        </authorList>
    </citation>
    <scope>NUCLEOTIDE SEQUENCE [LARGE SCALE GENOMIC DNA]</scope>
    <source>
        <strain evidence="9">a4</strain>
    </source>
</reference>
<keyword evidence="1 6" id="KW-0575">Peroxidase</keyword>
<dbReference type="Pfam" id="PF08534">
    <property type="entry name" value="Redoxin"/>
    <property type="match status" value="1"/>
</dbReference>
<dbReference type="SUPFAM" id="SSF52833">
    <property type="entry name" value="Thioredoxin-like"/>
    <property type="match status" value="1"/>
</dbReference>
<keyword evidence="4 6" id="KW-1015">Disulfide bond</keyword>
<dbReference type="RefSeq" id="WP_150898942.1">
    <property type="nucleotide sequence ID" value="NZ_WAAU01000008.1"/>
</dbReference>
<dbReference type="CDD" id="cd03014">
    <property type="entry name" value="PRX_Atyp2cys"/>
    <property type="match status" value="1"/>
</dbReference>
<evidence type="ECO:0000259" key="7">
    <source>
        <dbReference type="PROSITE" id="PS51352"/>
    </source>
</evidence>
<feature type="domain" description="Thioredoxin" evidence="7">
    <location>
        <begin position="18"/>
        <end position="165"/>
    </location>
</feature>
<comment type="caution">
    <text evidence="8">The sequence shown here is derived from an EMBL/GenBank/DDBJ whole genome shotgun (WGS) entry which is preliminary data.</text>
</comment>
<dbReference type="AlphaFoldDB" id="A0A7J5AQ11"/>
<dbReference type="OrthoDB" id="9781543at2"/>
<evidence type="ECO:0000256" key="2">
    <source>
        <dbReference type="ARBA" id="ARBA00022862"/>
    </source>
</evidence>
<evidence type="ECO:0000313" key="8">
    <source>
        <dbReference type="EMBL" id="KAB1159696.1"/>
    </source>
</evidence>
<comment type="subunit">
    <text evidence="6">Homodimer.</text>
</comment>
<dbReference type="InterPro" id="IPR013766">
    <property type="entry name" value="Thioredoxin_domain"/>
</dbReference>
<evidence type="ECO:0000313" key="9">
    <source>
        <dbReference type="Proteomes" id="UP000467305"/>
    </source>
</evidence>
<keyword evidence="9" id="KW-1185">Reference proteome</keyword>
<keyword evidence="3 6" id="KW-0560">Oxidoreductase</keyword>
<dbReference type="InterPro" id="IPR018219">
    <property type="entry name" value="Tpx_CS"/>
</dbReference>
<dbReference type="PANTHER" id="PTHR43110">
    <property type="entry name" value="THIOL PEROXIDASE"/>
    <property type="match status" value="1"/>
</dbReference>
<keyword evidence="5 6" id="KW-0676">Redox-active center</keyword>
<dbReference type="InterPro" id="IPR050455">
    <property type="entry name" value="Tpx_Peroxidase_subfamily"/>
</dbReference>
<evidence type="ECO:0000256" key="6">
    <source>
        <dbReference type="HAMAP-Rule" id="MF_00269"/>
    </source>
</evidence>
<dbReference type="NCBIfam" id="NF001808">
    <property type="entry name" value="PRK00522.1"/>
    <property type="match status" value="1"/>
</dbReference>
<comment type="miscellaneous">
    <text evidence="6">The active site is a conserved redox-active cysteine residue, the peroxidatic cysteine (C(P)), which makes the nucleophilic attack on the peroxide substrate. The peroxide oxidizes the C(P)-SH to cysteine sulfenic acid (C(P)-SOH), which then reacts with another cysteine residue, the resolving cysteine (C(R)), to form a disulfide bridge. The disulfide is subsequently reduced by an appropriate electron donor to complete the catalytic cycle. In this atypical 2-Cys peroxiredoxin, C(R) is present in the same subunit to form an intramolecular disulfide. The disulfide is subsequently reduced by thioredoxin.</text>
</comment>
<evidence type="ECO:0000256" key="5">
    <source>
        <dbReference type="ARBA" id="ARBA00023284"/>
    </source>
</evidence>
<keyword evidence="2 6" id="KW-0049">Antioxidant</keyword>
<feature type="active site" description="Cysteine sulfenic acid (-SOH) intermediate" evidence="6">
    <location>
        <position position="60"/>
    </location>
</feature>
<dbReference type="EC" id="1.11.1.24" evidence="6"/>
<dbReference type="PANTHER" id="PTHR43110:SF1">
    <property type="entry name" value="THIOL PEROXIDASE"/>
    <property type="match status" value="1"/>
</dbReference>
<dbReference type="PROSITE" id="PS01265">
    <property type="entry name" value="TPX"/>
    <property type="match status" value="1"/>
</dbReference>
<sequence>MASITLQGNPVETVGNLPKTGNKAMDFSLAATDLSIKSLSDFSGSRLILNIFPSVDTGTCATSVREFNKKASSIENTKVLCISRDLPFAQGRFCGAEGIENVVMLSDFSTGSFGKDYGLEIKDGPLSGLHSRCIVIINEEGNVTYTEQVSEIVDEPNYEAALKAL</sequence>
<comment type="catalytic activity">
    <reaction evidence="6">
        <text>a hydroperoxide + [thioredoxin]-dithiol = an alcohol + [thioredoxin]-disulfide + H2O</text>
        <dbReference type="Rhea" id="RHEA:62620"/>
        <dbReference type="Rhea" id="RHEA-COMP:10698"/>
        <dbReference type="Rhea" id="RHEA-COMP:10700"/>
        <dbReference type="ChEBI" id="CHEBI:15377"/>
        <dbReference type="ChEBI" id="CHEBI:29950"/>
        <dbReference type="ChEBI" id="CHEBI:30879"/>
        <dbReference type="ChEBI" id="CHEBI:35924"/>
        <dbReference type="ChEBI" id="CHEBI:50058"/>
        <dbReference type="EC" id="1.11.1.24"/>
    </reaction>
</comment>
<protein>
    <recommendedName>
        <fullName evidence="6">Thiol peroxidase</fullName>
        <shortName evidence="6">Tpx</shortName>
        <ecNumber evidence="6">1.11.1.24</ecNumber>
    </recommendedName>
    <alternativeName>
        <fullName evidence="6">Peroxiredoxin tpx</fullName>
        <shortName evidence="6">Prx</shortName>
    </alternativeName>
    <alternativeName>
        <fullName evidence="6">Thioredoxin peroxidase</fullName>
    </alternativeName>
    <alternativeName>
        <fullName evidence="6">Thioredoxin-dependent peroxiredoxin</fullName>
    </alternativeName>
</protein>
<dbReference type="InterPro" id="IPR002065">
    <property type="entry name" value="TPX"/>
</dbReference>